<dbReference type="CDD" id="cd10528">
    <property type="entry name" value="SET_SETD8"/>
    <property type="match status" value="1"/>
</dbReference>
<organism evidence="16 17">
    <name type="scientific">Clavelina lepadiformis</name>
    <name type="common">Light-bulb sea squirt</name>
    <name type="synonym">Ascidia lepadiformis</name>
    <dbReference type="NCBI Taxonomy" id="159417"/>
    <lineage>
        <taxon>Eukaryota</taxon>
        <taxon>Metazoa</taxon>
        <taxon>Chordata</taxon>
        <taxon>Tunicata</taxon>
        <taxon>Ascidiacea</taxon>
        <taxon>Aplousobranchia</taxon>
        <taxon>Clavelinidae</taxon>
        <taxon>Clavelina</taxon>
    </lineage>
</organism>
<keyword evidence="6" id="KW-0808">Transferase</keyword>
<evidence type="ECO:0000256" key="12">
    <source>
        <dbReference type="ARBA" id="ARBA00047784"/>
    </source>
</evidence>
<evidence type="ECO:0000256" key="9">
    <source>
        <dbReference type="ARBA" id="ARBA00023015"/>
    </source>
</evidence>
<dbReference type="SUPFAM" id="SSF82199">
    <property type="entry name" value="SET domain"/>
    <property type="match status" value="1"/>
</dbReference>
<accession>A0ABP0F2V1</accession>
<keyword evidence="11" id="KW-0539">Nucleus</keyword>
<evidence type="ECO:0000256" key="1">
    <source>
        <dbReference type="ARBA" id="ARBA00004123"/>
    </source>
</evidence>
<feature type="region of interest" description="Disordered" evidence="14">
    <location>
        <begin position="151"/>
        <end position="170"/>
    </location>
</feature>
<comment type="catalytic activity">
    <reaction evidence="13">
        <text>L-lysyl-[protein] + S-adenosyl-L-methionine = N(6)-methyl-L-lysyl-[protein] + S-adenosyl-L-homocysteine + H(+)</text>
        <dbReference type="Rhea" id="RHEA:51736"/>
        <dbReference type="Rhea" id="RHEA-COMP:9752"/>
        <dbReference type="Rhea" id="RHEA-COMP:13053"/>
        <dbReference type="ChEBI" id="CHEBI:15378"/>
        <dbReference type="ChEBI" id="CHEBI:29969"/>
        <dbReference type="ChEBI" id="CHEBI:57856"/>
        <dbReference type="ChEBI" id="CHEBI:59789"/>
        <dbReference type="ChEBI" id="CHEBI:61929"/>
    </reaction>
</comment>
<evidence type="ECO:0000256" key="14">
    <source>
        <dbReference type="SAM" id="MobiDB-lite"/>
    </source>
</evidence>
<dbReference type="InterPro" id="IPR046341">
    <property type="entry name" value="SET_dom_sf"/>
</dbReference>
<feature type="compositionally biased region" description="Basic residues" evidence="14">
    <location>
        <begin position="19"/>
        <end position="39"/>
    </location>
</feature>
<dbReference type="Pfam" id="PF00856">
    <property type="entry name" value="SET"/>
    <property type="match status" value="1"/>
</dbReference>
<dbReference type="InterPro" id="IPR001214">
    <property type="entry name" value="SET_dom"/>
</dbReference>
<dbReference type="PANTHER" id="PTHR46167:SF1">
    <property type="entry name" value="N-LYSINE METHYLTRANSFERASE KMT5A"/>
    <property type="match status" value="1"/>
</dbReference>
<evidence type="ECO:0000256" key="7">
    <source>
        <dbReference type="ARBA" id="ARBA00022691"/>
    </source>
</evidence>
<evidence type="ECO:0000256" key="3">
    <source>
        <dbReference type="ARBA" id="ARBA00012187"/>
    </source>
</evidence>
<feature type="domain" description="SET" evidence="15">
    <location>
        <begin position="213"/>
        <end position="340"/>
    </location>
</feature>
<dbReference type="EMBL" id="CAWYQH010000001">
    <property type="protein sequence ID" value="CAK8672602.1"/>
    <property type="molecule type" value="Genomic_DNA"/>
</dbReference>
<keyword evidence="4" id="KW-0158">Chromosome</keyword>
<evidence type="ECO:0000256" key="13">
    <source>
        <dbReference type="ARBA" id="ARBA00048985"/>
    </source>
</evidence>
<proteinExistence type="predicted"/>
<dbReference type="InterPro" id="IPR047266">
    <property type="entry name" value="KMT5A-like_SET"/>
</dbReference>
<evidence type="ECO:0000256" key="4">
    <source>
        <dbReference type="ARBA" id="ARBA00022454"/>
    </source>
</evidence>
<dbReference type="InterPro" id="IPR051760">
    <property type="entry name" value="KMT5A"/>
</dbReference>
<keyword evidence="10" id="KW-0804">Transcription</keyword>
<evidence type="ECO:0000256" key="10">
    <source>
        <dbReference type="ARBA" id="ARBA00023163"/>
    </source>
</evidence>
<comment type="caution">
    <text evidence="16">The sequence shown here is derived from an EMBL/GenBank/DDBJ whole genome shotgun (WGS) entry which is preliminary data.</text>
</comment>
<dbReference type="InterPro" id="IPR016858">
    <property type="entry name" value="KMT5A-like"/>
</dbReference>
<keyword evidence="5" id="KW-0489">Methyltransferase</keyword>
<comment type="subcellular location">
    <subcellularLocation>
        <location evidence="2">Chromosome</location>
    </subcellularLocation>
    <subcellularLocation>
        <location evidence="1">Nucleus</location>
    </subcellularLocation>
</comment>
<keyword evidence="9" id="KW-0805">Transcription regulation</keyword>
<evidence type="ECO:0000313" key="17">
    <source>
        <dbReference type="Proteomes" id="UP001642483"/>
    </source>
</evidence>
<dbReference type="Proteomes" id="UP001642483">
    <property type="component" value="Unassembled WGS sequence"/>
</dbReference>
<dbReference type="EC" id="2.1.1.361" evidence="3"/>
<protein>
    <recommendedName>
        <fullName evidence="3">[histone H4]-lysine(20) N-methyltransferase</fullName>
        <ecNumber evidence="3">2.1.1.361</ecNumber>
    </recommendedName>
</protein>
<evidence type="ECO:0000313" key="16">
    <source>
        <dbReference type="EMBL" id="CAK8672602.1"/>
    </source>
</evidence>
<evidence type="ECO:0000259" key="15">
    <source>
        <dbReference type="PROSITE" id="PS50280"/>
    </source>
</evidence>
<dbReference type="Gene3D" id="2.170.270.10">
    <property type="entry name" value="SET domain"/>
    <property type="match status" value="1"/>
</dbReference>
<evidence type="ECO:0000256" key="8">
    <source>
        <dbReference type="ARBA" id="ARBA00022853"/>
    </source>
</evidence>
<reference evidence="16 17" key="1">
    <citation type="submission" date="2024-02" db="EMBL/GenBank/DDBJ databases">
        <authorList>
            <person name="Daric V."/>
            <person name="Darras S."/>
        </authorList>
    </citation>
    <scope>NUCLEOTIDE SEQUENCE [LARGE SCALE GENOMIC DNA]</scope>
</reference>
<keyword evidence="7" id="KW-0949">S-adenosyl-L-methionine</keyword>
<dbReference type="PROSITE" id="PS51571">
    <property type="entry name" value="SAM_MT43_PR_SET"/>
    <property type="match status" value="1"/>
</dbReference>
<evidence type="ECO:0000256" key="11">
    <source>
        <dbReference type="ARBA" id="ARBA00023242"/>
    </source>
</evidence>
<evidence type="ECO:0000256" key="2">
    <source>
        <dbReference type="ARBA" id="ARBA00004286"/>
    </source>
</evidence>
<evidence type="ECO:0000256" key="6">
    <source>
        <dbReference type="ARBA" id="ARBA00022679"/>
    </source>
</evidence>
<dbReference type="SMART" id="SM00317">
    <property type="entry name" value="SET"/>
    <property type="match status" value="1"/>
</dbReference>
<feature type="region of interest" description="Disordered" evidence="14">
    <location>
        <begin position="16"/>
        <end position="40"/>
    </location>
</feature>
<gene>
    <name evidence="16" type="ORF">CVLEPA_LOCUS2306</name>
</gene>
<name>A0ABP0F2V1_CLALP</name>
<dbReference type="PROSITE" id="PS50280">
    <property type="entry name" value="SET"/>
    <property type="match status" value="1"/>
</dbReference>
<dbReference type="PANTHER" id="PTHR46167">
    <property type="entry name" value="N-LYSINE METHYLTRANSFERASE KMT5A"/>
    <property type="match status" value="1"/>
</dbReference>
<keyword evidence="17" id="KW-1185">Reference proteome</keyword>
<comment type="catalytic activity">
    <reaction evidence="12">
        <text>L-lysyl(20)-[histone H4] + S-adenosyl-L-methionine = N(6)-methyl-L-lysyl(20)-[histone H4] + S-adenosyl-L-homocysteine + H(+)</text>
        <dbReference type="Rhea" id="RHEA:60344"/>
        <dbReference type="Rhea" id="RHEA-COMP:15554"/>
        <dbReference type="Rhea" id="RHEA-COMP:15555"/>
        <dbReference type="ChEBI" id="CHEBI:15378"/>
        <dbReference type="ChEBI" id="CHEBI:29969"/>
        <dbReference type="ChEBI" id="CHEBI:57856"/>
        <dbReference type="ChEBI" id="CHEBI:59789"/>
        <dbReference type="ChEBI" id="CHEBI:61929"/>
        <dbReference type="EC" id="2.1.1.361"/>
    </reaction>
</comment>
<sequence>MMDGLSILSKKPAVEQNKCKRSCQRKPKRTTNKVKHRRKVEACHSKTVEQNTIEKYSSPSKNFGINASLKLPLSAGSPKAHNGYKIASAMENPDEVSKTSNCVEAKPSVESVGFMKMSPYGEPNKAGEALEHKPRLNVNPIKMENLSTIKTKTSKRKTSSMSKTTQGTKAKSIENRKLTEYFPTRKSSRKPKSVIKKEQENDLIDAVLSHREDSLKVVEFTSKGRGVIANRNISHGEFVVEYAGDLITWPEAKDRELEYALDSSIGCYMYYFTSRGQNYCIDATAESGRLGRLLNHSRKNPNCHTRLVWIPDGIGEQRPHLVIMAKRDIDKDEELLYDYGDRDRAALQVHPWLKT</sequence>
<evidence type="ECO:0000256" key="5">
    <source>
        <dbReference type="ARBA" id="ARBA00022603"/>
    </source>
</evidence>
<keyword evidence="8" id="KW-0156">Chromatin regulator</keyword>